<evidence type="ECO:0000256" key="10">
    <source>
        <dbReference type="ARBA" id="ARBA00033334"/>
    </source>
</evidence>
<dbReference type="GO" id="GO:0008817">
    <property type="term" value="F:corrinoid adenosyltransferase activity"/>
    <property type="evidence" value="ECO:0007669"/>
    <property type="project" value="UniProtKB-UniRule"/>
</dbReference>
<dbReference type="RefSeq" id="WP_114124749.1">
    <property type="nucleotide sequence ID" value="NZ_QOUI01000001.1"/>
</dbReference>
<gene>
    <name evidence="17" type="ORF">DT076_00770</name>
</gene>
<dbReference type="InterPro" id="IPR036451">
    <property type="entry name" value="CblAdoTrfase-like_sf"/>
</dbReference>
<evidence type="ECO:0000259" key="16">
    <source>
        <dbReference type="Pfam" id="PF01923"/>
    </source>
</evidence>
<organism evidence="17 18">
    <name type="scientific">Desertihabitans brevis</name>
    <dbReference type="NCBI Taxonomy" id="2268447"/>
    <lineage>
        <taxon>Bacteria</taxon>
        <taxon>Bacillati</taxon>
        <taxon>Actinomycetota</taxon>
        <taxon>Actinomycetes</taxon>
        <taxon>Propionibacteriales</taxon>
        <taxon>Propionibacteriaceae</taxon>
        <taxon>Desertihabitans</taxon>
    </lineage>
</organism>
<keyword evidence="5 14" id="KW-0169">Cobalamin biosynthesis</keyword>
<name>A0A367YYS5_9ACTN</name>
<sequence length="215" mass="23058">MVTISRVYTRTGDAGRTRLSNLSETDKTDPRVEAYGDVDEANSHLGVALAYGLEPELQEVLEHLQNELFDLGADLSTPLVEHPAHEPLRIVADSVQRLEGWCDEFSEDLPVLRSFVLPGGTPAAAALHVARTVTRRAERRAWAAVAVYGTDPAPADGSAPGGLNPLALTYLNRLSDLLFVLARRLAVPDGETLWVPGSGRGRRPEAADSGTDVAG</sequence>
<comment type="caution">
    <text evidence="17">The sequence shown here is derived from an EMBL/GenBank/DDBJ whole genome shotgun (WGS) entry which is preliminary data.</text>
</comment>
<evidence type="ECO:0000313" key="18">
    <source>
        <dbReference type="Proteomes" id="UP000252770"/>
    </source>
</evidence>
<keyword evidence="8 14" id="KW-0067">ATP-binding</keyword>
<accession>A0A367YYS5</accession>
<evidence type="ECO:0000256" key="13">
    <source>
        <dbReference type="ARBA" id="ARBA00048692"/>
    </source>
</evidence>
<protein>
    <recommendedName>
        <fullName evidence="4 14">Corrinoid adenosyltransferase</fullName>
        <ecNumber evidence="3 14">2.5.1.17</ecNumber>
    </recommendedName>
    <alternativeName>
        <fullName evidence="9 14">Cob(II)alamin adenosyltransferase</fullName>
    </alternativeName>
    <alternativeName>
        <fullName evidence="11 14">Cob(II)yrinic acid a,c-diamide adenosyltransferase</fullName>
    </alternativeName>
    <alternativeName>
        <fullName evidence="10 14">Cobinamide/cobalamin adenosyltransferase</fullName>
    </alternativeName>
</protein>
<evidence type="ECO:0000256" key="3">
    <source>
        <dbReference type="ARBA" id="ARBA00012454"/>
    </source>
</evidence>
<comment type="catalytic activity">
    <reaction evidence="13 14">
        <text>2 cob(II)alamin + reduced [electron-transfer flavoprotein] + 2 ATP = 2 adenosylcob(III)alamin + 2 triphosphate + oxidized [electron-transfer flavoprotein] + 3 H(+)</text>
        <dbReference type="Rhea" id="RHEA:28671"/>
        <dbReference type="Rhea" id="RHEA-COMP:10685"/>
        <dbReference type="Rhea" id="RHEA-COMP:10686"/>
        <dbReference type="ChEBI" id="CHEBI:15378"/>
        <dbReference type="ChEBI" id="CHEBI:16304"/>
        <dbReference type="ChEBI" id="CHEBI:18036"/>
        <dbReference type="ChEBI" id="CHEBI:18408"/>
        <dbReference type="ChEBI" id="CHEBI:30616"/>
        <dbReference type="ChEBI" id="CHEBI:57692"/>
        <dbReference type="ChEBI" id="CHEBI:58307"/>
        <dbReference type="EC" id="2.5.1.17"/>
    </reaction>
</comment>
<dbReference type="PANTHER" id="PTHR12213">
    <property type="entry name" value="CORRINOID ADENOSYLTRANSFERASE"/>
    <property type="match status" value="1"/>
</dbReference>
<evidence type="ECO:0000256" key="2">
    <source>
        <dbReference type="ARBA" id="ARBA00007487"/>
    </source>
</evidence>
<keyword evidence="6 14" id="KW-0808">Transferase</keyword>
<reference evidence="17 18" key="1">
    <citation type="submission" date="2018-07" db="EMBL/GenBank/DDBJ databases">
        <title>Desertimonas flava gen. nov. sp. nov.</title>
        <authorList>
            <person name="Liu S."/>
        </authorList>
    </citation>
    <scope>NUCLEOTIDE SEQUENCE [LARGE SCALE GENOMIC DNA]</scope>
    <source>
        <strain evidence="17 18">16Sb5-5</strain>
    </source>
</reference>
<dbReference type="GO" id="GO:0009236">
    <property type="term" value="P:cobalamin biosynthetic process"/>
    <property type="evidence" value="ECO:0007669"/>
    <property type="project" value="UniProtKB-UniRule"/>
</dbReference>
<dbReference type="NCBIfam" id="TIGR00636">
    <property type="entry name" value="PduO_Nterm"/>
    <property type="match status" value="1"/>
</dbReference>
<dbReference type="SUPFAM" id="SSF89028">
    <property type="entry name" value="Cobalamin adenosyltransferase-like"/>
    <property type="match status" value="1"/>
</dbReference>
<dbReference type="InterPro" id="IPR029499">
    <property type="entry name" value="PduO-typ"/>
</dbReference>
<comment type="similarity">
    <text evidence="2 14">Belongs to the Cob(I)alamin adenosyltransferase family.</text>
</comment>
<evidence type="ECO:0000256" key="11">
    <source>
        <dbReference type="ARBA" id="ARBA00033354"/>
    </source>
</evidence>
<evidence type="ECO:0000256" key="8">
    <source>
        <dbReference type="ARBA" id="ARBA00022840"/>
    </source>
</evidence>
<dbReference type="UniPathway" id="UPA00148">
    <property type="reaction ID" value="UER00233"/>
</dbReference>
<evidence type="ECO:0000256" key="15">
    <source>
        <dbReference type="SAM" id="MobiDB-lite"/>
    </source>
</evidence>
<evidence type="ECO:0000256" key="14">
    <source>
        <dbReference type="RuleBase" id="RU366026"/>
    </source>
</evidence>
<evidence type="ECO:0000256" key="9">
    <source>
        <dbReference type="ARBA" id="ARBA00031529"/>
    </source>
</evidence>
<comment type="catalytic activity">
    <reaction evidence="12 14">
        <text>2 cob(II)yrinate a,c diamide + reduced [electron-transfer flavoprotein] + 2 ATP = 2 adenosylcob(III)yrinate a,c-diamide + 2 triphosphate + oxidized [electron-transfer flavoprotein] + 3 H(+)</text>
        <dbReference type="Rhea" id="RHEA:11528"/>
        <dbReference type="Rhea" id="RHEA-COMP:10685"/>
        <dbReference type="Rhea" id="RHEA-COMP:10686"/>
        <dbReference type="ChEBI" id="CHEBI:15378"/>
        <dbReference type="ChEBI" id="CHEBI:18036"/>
        <dbReference type="ChEBI" id="CHEBI:30616"/>
        <dbReference type="ChEBI" id="CHEBI:57692"/>
        <dbReference type="ChEBI" id="CHEBI:58307"/>
        <dbReference type="ChEBI" id="CHEBI:58503"/>
        <dbReference type="ChEBI" id="CHEBI:58537"/>
        <dbReference type="EC" id="2.5.1.17"/>
    </reaction>
</comment>
<dbReference type="AlphaFoldDB" id="A0A367YYS5"/>
<evidence type="ECO:0000256" key="7">
    <source>
        <dbReference type="ARBA" id="ARBA00022741"/>
    </source>
</evidence>
<keyword evidence="18" id="KW-1185">Reference proteome</keyword>
<dbReference type="Gene3D" id="1.20.1200.10">
    <property type="entry name" value="Cobalamin adenosyltransferase-like"/>
    <property type="match status" value="1"/>
</dbReference>
<evidence type="ECO:0000256" key="6">
    <source>
        <dbReference type="ARBA" id="ARBA00022679"/>
    </source>
</evidence>
<dbReference type="Proteomes" id="UP000252770">
    <property type="component" value="Unassembled WGS sequence"/>
</dbReference>
<keyword evidence="7 14" id="KW-0547">Nucleotide-binding</keyword>
<dbReference type="Pfam" id="PF01923">
    <property type="entry name" value="Cob_adeno_trans"/>
    <property type="match status" value="1"/>
</dbReference>
<comment type="pathway">
    <text evidence="1 14">Cofactor biosynthesis; adenosylcobalamin biosynthesis; adenosylcobalamin from cob(II)yrinate a,c-diamide: step 2/7.</text>
</comment>
<dbReference type="GO" id="GO:0005524">
    <property type="term" value="F:ATP binding"/>
    <property type="evidence" value="ECO:0007669"/>
    <property type="project" value="UniProtKB-UniRule"/>
</dbReference>
<evidence type="ECO:0000313" key="17">
    <source>
        <dbReference type="EMBL" id="RCK71046.1"/>
    </source>
</evidence>
<evidence type="ECO:0000256" key="5">
    <source>
        <dbReference type="ARBA" id="ARBA00022573"/>
    </source>
</evidence>
<evidence type="ECO:0000256" key="4">
    <source>
        <dbReference type="ARBA" id="ARBA00020963"/>
    </source>
</evidence>
<dbReference type="PANTHER" id="PTHR12213:SF0">
    <property type="entry name" value="CORRINOID ADENOSYLTRANSFERASE MMAB"/>
    <property type="match status" value="1"/>
</dbReference>
<proteinExistence type="inferred from homology"/>
<dbReference type="EMBL" id="QOUI01000001">
    <property type="protein sequence ID" value="RCK71046.1"/>
    <property type="molecule type" value="Genomic_DNA"/>
</dbReference>
<evidence type="ECO:0000256" key="12">
    <source>
        <dbReference type="ARBA" id="ARBA00048555"/>
    </source>
</evidence>
<evidence type="ECO:0000256" key="1">
    <source>
        <dbReference type="ARBA" id="ARBA00005121"/>
    </source>
</evidence>
<dbReference type="InterPro" id="IPR016030">
    <property type="entry name" value="CblAdoTrfase-like"/>
</dbReference>
<feature type="domain" description="Cobalamin adenosyltransferase-like" evidence="16">
    <location>
        <begin position="7"/>
        <end position="184"/>
    </location>
</feature>
<feature type="region of interest" description="Disordered" evidence="15">
    <location>
        <begin position="195"/>
        <end position="215"/>
    </location>
</feature>
<dbReference type="EC" id="2.5.1.17" evidence="3 14"/>